<protein>
    <submittedName>
        <fullName evidence="2">Uncharacterized protein</fullName>
    </submittedName>
</protein>
<dbReference type="OrthoDB" id="418818at2759"/>
<feature type="region of interest" description="Disordered" evidence="1">
    <location>
        <begin position="23"/>
        <end position="49"/>
    </location>
</feature>
<evidence type="ECO:0000313" key="3">
    <source>
        <dbReference type="Proteomes" id="UP000601435"/>
    </source>
</evidence>
<proteinExistence type="predicted"/>
<reference evidence="2" key="1">
    <citation type="submission" date="2021-02" db="EMBL/GenBank/DDBJ databases">
        <authorList>
            <person name="Dougan E. K."/>
            <person name="Rhodes N."/>
            <person name="Thang M."/>
            <person name="Chan C."/>
        </authorList>
    </citation>
    <scope>NUCLEOTIDE SEQUENCE</scope>
</reference>
<gene>
    <name evidence="2" type="ORF">SNEC2469_LOCUS17542</name>
</gene>
<comment type="caution">
    <text evidence="2">The sequence shown here is derived from an EMBL/GenBank/DDBJ whole genome shotgun (WGS) entry which is preliminary data.</text>
</comment>
<accession>A0A812V4T8</accession>
<evidence type="ECO:0000256" key="1">
    <source>
        <dbReference type="SAM" id="MobiDB-lite"/>
    </source>
</evidence>
<keyword evidence="3" id="KW-1185">Reference proteome</keyword>
<dbReference type="Proteomes" id="UP000601435">
    <property type="component" value="Unassembled WGS sequence"/>
</dbReference>
<sequence length="221" mass="24445">MQAHGLRSGQAIPLVRIEEIYDSGESEGSVEPRSATRSTAGPPEEDGEGCSTLLRSYDELQVQDLQDLLVHREDELQELRHVIAMKDHVIRSLGEEIGSAEVAAQVISMKDHVIRRLQEELEETKQSFLENSGTLGQTTDATMFTALPVEMSTAYVPAAGDVLDERIADFSNGRRNLVMFTKLKEQGYYLFGRLLVQCFAENVESSVRGARCSLLQAAGKD</sequence>
<name>A0A812V4T8_9DINO</name>
<dbReference type="EMBL" id="CAJNJA010029054">
    <property type="protein sequence ID" value="CAE7618147.1"/>
    <property type="molecule type" value="Genomic_DNA"/>
</dbReference>
<dbReference type="AlphaFoldDB" id="A0A812V4T8"/>
<evidence type="ECO:0000313" key="2">
    <source>
        <dbReference type="EMBL" id="CAE7618147.1"/>
    </source>
</evidence>
<organism evidence="2 3">
    <name type="scientific">Symbiodinium necroappetens</name>
    <dbReference type="NCBI Taxonomy" id="1628268"/>
    <lineage>
        <taxon>Eukaryota</taxon>
        <taxon>Sar</taxon>
        <taxon>Alveolata</taxon>
        <taxon>Dinophyceae</taxon>
        <taxon>Suessiales</taxon>
        <taxon>Symbiodiniaceae</taxon>
        <taxon>Symbiodinium</taxon>
    </lineage>
</organism>